<protein>
    <submittedName>
        <fullName evidence="9">Biopolymer transporter ExbD</fullName>
    </submittedName>
</protein>
<keyword evidence="6 8" id="KW-0472">Membrane</keyword>
<evidence type="ECO:0000313" key="9">
    <source>
        <dbReference type="EMBL" id="MCB5362880.1"/>
    </source>
</evidence>
<proteinExistence type="inferred from homology"/>
<organism evidence="9 10">
    <name type="scientific">Mesopusillimonas faecipullorum</name>
    <dbReference type="NCBI Taxonomy" id="2755040"/>
    <lineage>
        <taxon>Bacteria</taxon>
        <taxon>Pseudomonadati</taxon>
        <taxon>Pseudomonadota</taxon>
        <taxon>Betaproteobacteria</taxon>
        <taxon>Burkholderiales</taxon>
        <taxon>Alcaligenaceae</taxon>
        <taxon>Mesopusillimonas</taxon>
    </lineage>
</organism>
<evidence type="ECO:0000256" key="1">
    <source>
        <dbReference type="ARBA" id="ARBA00004162"/>
    </source>
</evidence>
<evidence type="ECO:0000256" key="2">
    <source>
        <dbReference type="ARBA" id="ARBA00005811"/>
    </source>
</evidence>
<dbReference type="EMBL" id="JACDXW010000002">
    <property type="protein sequence ID" value="MCB5362880.1"/>
    <property type="molecule type" value="Genomic_DNA"/>
</dbReference>
<evidence type="ECO:0000256" key="3">
    <source>
        <dbReference type="ARBA" id="ARBA00022475"/>
    </source>
</evidence>
<dbReference type="PANTHER" id="PTHR30558">
    <property type="entry name" value="EXBD MEMBRANE COMPONENT OF PMF-DRIVEN MACROMOLECULE IMPORT SYSTEM"/>
    <property type="match status" value="1"/>
</dbReference>
<comment type="subcellular location">
    <subcellularLocation>
        <location evidence="1">Cell membrane</location>
        <topology evidence="1">Single-pass membrane protein</topology>
    </subcellularLocation>
    <subcellularLocation>
        <location evidence="7">Cell membrane</location>
        <topology evidence="7">Single-pass type II membrane protein</topology>
    </subcellularLocation>
</comment>
<dbReference type="PANTHER" id="PTHR30558:SF3">
    <property type="entry name" value="BIOPOLYMER TRANSPORT PROTEIN EXBD-RELATED"/>
    <property type="match status" value="1"/>
</dbReference>
<keyword evidence="7" id="KW-0813">Transport</keyword>
<comment type="caution">
    <text evidence="9">The sequence shown here is derived from an EMBL/GenBank/DDBJ whole genome shotgun (WGS) entry which is preliminary data.</text>
</comment>
<evidence type="ECO:0000256" key="4">
    <source>
        <dbReference type="ARBA" id="ARBA00022692"/>
    </source>
</evidence>
<dbReference type="RefSeq" id="WP_226953129.1">
    <property type="nucleotide sequence ID" value="NZ_JACDXW010000002.1"/>
</dbReference>
<accession>A0ABS8CA32</accession>
<keyword evidence="3" id="KW-1003">Cell membrane</keyword>
<name>A0ABS8CA32_9BURK</name>
<dbReference type="Pfam" id="PF02472">
    <property type="entry name" value="ExbD"/>
    <property type="match status" value="1"/>
</dbReference>
<keyword evidence="10" id="KW-1185">Reference proteome</keyword>
<keyword evidence="4 7" id="KW-0812">Transmembrane</keyword>
<evidence type="ECO:0000256" key="7">
    <source>
        <dbReference type="RuleBase" id="RU003879"/>
    </source>
</evidence>
<evidence type="ECO:0000256" key="5">
    <source>
        <dbReference type="ARBA" id="ARBA00022989"/>
    </source>
</evidence>
<gene>
    <name evidence="9" type="ORF">H0484_03805</name>
</gene>
<evidence type="ECO:0000256" key="8">
    <source>
        <dbReference type="SAM" id="Phobius"/>
    </source>
</evidence>
<keyword evidence="7" id="KW-0653">Protein transport</keyword>
<dbReference type="Gene3D" id="3.30.420.270">
    <property type="match status" value="1"/>
</dbReference>
<reference evidence="9 10" key="1">
    <citation type="submission" date="2020-07" db="EMBL/GenBank/DDBJ databases">
        <title>Pusillimonas sp. nov., isolated from poultry manure in Taiwan.</title>
        <authorList>
            <person name="Lin S.-Y."/>
            <person name="Tang Y.-S."/>
            <person name="Young C.-C."/>
        </authorList>
    </citation>
    <scope>NUCLEOTIDE SEQUENCE [LARGE SCALE GENOMIC DNA]</scope>
    <source>
        <strain evidence="9 10">CC-YST705</strain>
    </source>
</reference>
<feature type="transmembrane region" description="Helical" evidence="8">
    <location>
        <begin position="12"/>
        <end position="32"/>
    </location>
</feature>
<evidence type="ECO:0000313" key="10">
    <source>
        <dbReference type="Proteomes" id="UP000776983"/>
    </source>
</evidence>
<sequence length="135" mass="14548">MKFRRQRDADTLDINLIPLIDVLLVILIFLAATTSFTRLQALQVELPRAGSQTSVPDALRLAVSRDGLYALGEQLVEAPDAATLAQALRQSRAHPEQPLIILADADSTHQSVMLALEAARDSGFVQVSFAATGTP</sequence>
<evidence type="ECO:0000256" key="6">
    <source>
        <dbReference type="ARBA" id="ARBA00023136"/>
    </source>
</evidence>
<dbReference type="InterPro" id="IPR003400">
    <property type="entry name" value="ExbD"/>
</dbReference>
<comment type="similarity">
    <text evidence="2 7">Belongs to the ExbD/TolR family.</text>
</comment>
<dbReference type="Proteomes" id="UP000776983">
    <property type="component" value="Unassembled WGS sequence"/>
</dbReference>
<keyword evidence="5 8" id="KW-1133">Transmembrane helix</keyword>